<evidence type="ECO:0000313" key="2">
    <source>
        <dbReference type="Proteomes" id="UP000838412"/>
    </source>
</evidence>
<name>A0A8J9ZE21_BRALA</name>
<reference evidence="1" key="1">
    <citation type="submission" date="2022-01" db="EMBL/GenBank/DDBJ databases">
        <authorList>
            <person name="Braso-Vives M."/>
        </authorList>
    </citation>
    <scope>NUCLEOTIDE SEQUENCE</scope>
</reference>
<protein>
    <submittedName>
        <fullName evidence="1">Hypp9162 protein</fullName>
    </submittedName>
</protein>
<keyword evidence="2" id="KW-1185">Reference proteome</keyword>
<dbReference type="EMBL" id="OV696704">
    <property type="protein sequence ID" value="CAH1251795.1"/>
    <property type="molecule type" value="Genomic_DNA"/>
</dbReference>
<proteinExistence type="predicted"/>
<dbReference type="Gene3D" id="2.40.10.10">
    <property type="entry name" value="Trypsin-like serine proteases"/>
    <property type="match status" value="1"/>
</dbReference>
<dbReference type="Proteomes" id="UP000838412">
    <property type="component" value="Chromosome 19"/>
</dbReference>
<sequence>MGDLVRVLTLLRKWDYKTLDPIFRQTKLADLLRQGDNYIHQTARAAAMSGRAAVLVLLCAGFAAASPLVGRLNLPAKEPHCYGTVIAPQLVLTSAGCAFNSATGRAHNNLQFSLSTGGKIKVTRVHIFPGWLRNKTPLQSFAALSLASRLQVPGTALTWSPFSVEQVDVALKYATGNIKCSKRGGDENNMEYAGNELAAVSCPGSQHHLKIPGSPAYQVSGADGSVAVFAVHVGECSSDWGPLATVPRGPCAARLTREIFRDLCDFADKQNQAVPGCEDALLKDVDPKAPTSLLSMEAYTALVNREPEYGIILMFCRGCNKDTCEQGCRSCRDESLQRFDRLALFTPFYRRVLVARVDADSLGFKVPYAPYILYRLPGTLQFREHRDSLTRLVQLFREASSSGGGSTRSRKRRMLPGWVEGGIRACWSLVLGVGQRLVAPFVGQNYQIVVEEDDGGAGCRVSAGQLRSLNGRLWRAEVEVGAGEDLPVGTVLEAWCNRGLGVKARYPVRDSLGIRCQDSGRFEPPVPQCSRTCKLVSDSVRPGFLQFPAMTIRFTPRPGALQEEHSPPTFTSAKIDTKMLQGDAVTFTCPENAILRGVGKRTDTWTCNKGSQRTVVQCEAAPRPCDVPNIPDADTSESGQIPHNGDVTVSCRGNRRLRDTDFFSEVTLRCRDGSLYPDPGTLDCIETCEIGSPPIPDGRQEAPVFQLQQGGGRSRRLRPPARVWRDDQVLYECGDSEWVLHGTAHNSQVATCTAGGGMNPPIVPCDVRCLVPAHAPPAGEKAVLLTRGGANAAGTHVTAQQQVTISCPADSLMYSPPGSIFWEKNTRPPRAARQSTCGAGGFDFDLPACVDVTYFSNKFLDEHVHLGSQPRDLAAFCTTKLNALGANIKTFMVLPSSVQLKALNSLVQNNQVGGANIAAISGANWMALYKTTEQYNVFVCDKTGGGLKTQVQKKKVFVGFRQGGGVWQLYHYDYKTPGTAHVLV</sequence>
<gene>
    <name evidence="1" type="primary">Hypp9162</name>
    <name evidence="1" type="ORF">BLAG_LOCUS12075</name>
</gene>
<organism evidence="1 2">
    <name type="scientific">Branchiostoma lanceolatum</name>
    <name type="common">Common lancelet</name>
    <name type="synonym">Amphioxus lanceolatum</name>
    <dbReference type="NCBI Taxonomy" id="7740"/>
    <lineage>
        <taxon>Eukaryota</taxon>
        <taxon>Metazoa</taxon>
        <taxon>Chordata</taxon>
        <taxon>Cephalochordata</taxon>
        <taxon>Leptocardii</taxon>
        <taxon>Amphioxiformes</taxon>
        <taxon>Branchiostomatidae</taxon>
        <taxon>Branchiostoma</taxon>
    </lineage>
</organism>
<evidence type="ECO:0000313" key="1">
    <source>
        <dbReference type="EMBL" id="CAH1251795.1"/>
    </source>
</evidence>
<dbReference type="InterPro" id="IPR009003">
    <property type="entry name" value="Peptidase_S1_PA"/>
</dbReference>
<dbReference type="InterPro" id="IPR043504">
    <property type="entry name" value="Peptidase_S1_PA_chymotrypsin"/>
</dbReference>
<dbReference type="OrthoDB" id="9995915at2759"/>
<dbReference type="SUPFAM" id="SSF50494">
    <property type="entry name" value="Trypsin-like serine proteases"/>
    <property type="match status" value="1"/>
</dbReference>
<dbReference type="AlphaFoldDB" id="A0A8J9ZE21"/>
<accession>A0A8J9ZE21</accession>